<dbReference type="AlphaFoldDB" id="A0A975Y610"/>
<name>A0A975Y610_9NOST</name>
<evidence type="ECO:0000313" key="1">
    <source>
        <dbReference type="EMBL" id="QXE24779.1"/>
    </source>
</evidence>
<accession>A0A975Y610</accession>
<dbReference type="Proteomes" id="UP000683511">
    <property type="component" value="Chromosome"/>
</dbReference>
<reference evidence="1" key="1">
    <citation type="submission" date="2017-04" db="EMBL/GenBank/DDBJ databases">
        <title>Genome deletions in a multicellular cyanobacterial endosymbiont for morphological adaptation in marine diatoms.</title>
        <authorList>
            <person name="Wang Y."/>
            <person name="Gao H."/>
            <person name="Li R."/>
            <person name="Xu X."/>
        </authorList>
    </citation>
    <scope>NUCLEOTIDE SEQUENCE</scope>
    <source>
        <strain evidence="1">FACHB 800</strain>
    </source>
</reference>
<organism evidence="1 2">
    <name type="scientific">Richelia sinica FACHB-800</name>
    <dbReference type="NCBI Taxonomy" id="1357546"/>
    <lineage>
        <taxon>Bacteria</taxon>
        <taxon>Bacillati</taxon>
        <taxon>Cyanobacteriota</taxon>
        <taxon>Cyanophyceae</taxon>
        <taxon>Nostocales</taxon>
        <taxon>Nostocaceae</taxon>
        <taxon>Richelia</taxon>
    </lineage>
</organism>
<evidence type="ECO:0000313" key="2">
    <source>
        <dbReference type="Proteomes" id="UP000683511"/>
    </source>
</evidence>
<gene>
    <name evidence="1" type="ORF">B6N60_03488</name>
</gene>
<keyword evidence="2" id="KW-1185">Reference proteome</keyword>
<dbReference type="KEGG" id="rsin:B6N60_03488"/>
<dbReference type="EMBL" id="CP021056">
    <property type="protein sequence ID" value="QXE24779.1"/>
    <property type="molecule type" value="Genomic_DNA"/>
</dbReference>
<proteinExistence type="predicted"/>
<sequence length="41" mass="4514">MAYLICGLHFVDCPIFWVKLGGNDSGIDDLGLVWQSNDGMI</sequence>
<protein>
    <submittedName>
        <fullName evidence="1">Uncharacterized protein</fullName>
    </submittedName>
</protein>